<accession>A0A3P6APZ6</accession>
<protein>
    <submittedName>
        <fullName evidence="1">Uncharacterized protein</fullName>
    </submittedName>
</protein>
<reference evidence="1" key="1">
    <citation type="submission" date="2018-11" db="EMBL/GenBank/DDBJ databases">
        <authorList>
            <consortium name="Genoscope - CEA"/>
            <person name="William W."/>
        </authorList>
    </citation>
    <scope>NUCLEOTIDE SEQUENCE</scope>
</reference>
<evidence type="ECO:0000313" key="1">
    <source>
        <dbReference type="EMBL" id="VDC94752.1"/>
    </source>
</evidence>
<name>A0A3P6APZ6_BRAOL</name>
<organism evidence="1">
    <name type="scientific">Brassica oleracea</name>
    <name type="common">Wild cabbage</name>
    <dbReference type="NCBI Taxonomy" id="3712"/>
    <lineage>
        <taxon>Eukaryota</taxon>
        <taxon>Viridiplantae</taxon>
        <taxon>Streptophyta</taxon>
        <taxon>Embryophyta</taxon>
        <taxon>Tracheophyta</taxon>
        <taxon>Spermatophyta</taxon>
        <taxon>Magnoliopsida</taxon>
        <taxon>eudicotyledons</taxon>
        <taxon>Gunneridae</taxon>
        <taxon>Pentapetalae</taxon>
        <taxon>rosids</taxon>
        <taxon>malvids</taxon>
        <taxon>Brassicales</taxon>
        <taxon>Brassicaceae</taxon>
        <taxon>Brassiceae</taxon>
        <taxon>Brassica</taxon>
    </lineage>
</organism>
<dbReference type="EMBL" id="LR031872">
    <property type="protein sequence ID" value="VDC94752.1"/>
    <property type="molecule type" value="Genomic_DNA"/>
</dbReference>
<dbReference type="AlphaFoldDB" id="A0A3P6APZ6"/>
<sequence length="66" mass="7379">MSLTELDDGLVRSMAIGAVFSDFGGKIRSVGFHRTDDQLVTSSEDDSLLQDSALFLRFLLMFFLVF</sequence>
<proteinExistence type="predicted"/>
<gene>
    <name evidence="1" type="ORF">BOLC3T18094H</name>
</gene>